<feature type="chain" id="PRO_5038870834" evidence="1">
    <location>
        <begin position="28"/>
        <end position="247"/>
    </location>
</feature>
<protein>
    <submittedName>
        <fullName evidence="2">Putative lipoprotein transmembrane</fullName>
    </submittedName>
</protein>
<evidence type="ECO:0000313" key="2">
    <source>
        <dbReference type="EMBL" id="AEI43255.1"/>
    </source>
</evidence>
<proteinExistence type="predicted"/>
<accession>F8FFZ3</accession>
<keyword evidence="2" id="KW-0472">Membrane</keyword>
<dbReference type="EMBL" id="CP002869">
    <property type="protein sequence ID" value="AEI43255.1"/>
    <property type="molecule type" value="Genomic_DNA"/>
</dbReference>
<organism evidence="2 3">
    <name type="scientific">Paenibacillus mucilaginosus (strain KNP414)</name>
    <dbReference type="NCBI Taxonomy" id="1036673"/>
    <lineage>
        <taxon>Bacteria</taxon>
        <taxon>Bacillati</taxon>
        <taxon>Bacillota</taxon>
        <taxon>Bacilli</taxon>
        <taxon>Bacillales</taxon>
        <taxon>Paenibacillaceae</taxon>
        <taxon>Paenibacillus</taxon>
    </lineage>
</organism>
<dbReference type="HOGENOM" id="CLU_1123669_0_0_9"/>
<keyword evidence="2" id="KW-0812">Transmembrane</keyword>
<evidence type="ECO:0000256" key="1">
    <source>
        <dbReference type="SAM" id="SignalP"/>
    </source>
</evidence>
<dbReference type="PROSITE" id="PS51257">
    <property type="entry name" value="PROKAR_LIPOPROTEIN"/>
    <property type="match status" value="1"/>
</dbReference>
<dbReference type="KEGG" id="pms:KNP414_04725"/>
<reference evidence="2 3" key="2">
    <citation type="journal article" date="2013" name="Genome Announc.">
        <title>Genome Sequence of Growth-Improving Paenibacillus mucilaginosus Strain KNP414.</title>
        <authorList>
            <person name="Lu J.J."/>
            <person name="Wang J.F."/>
            <person name="Hu X.F."/>
        </authorList>
    </citation>
    <scope>NUCLEOTIDE SEQUENCE [LARGE SCALE GENOMIC DNA]</scope>
    <source>
        <strain evidence="2 3">KNP414</strain>
    </source>
</reference>
<reference evidence="3" key="1">
    <citation type="submission" date="2011-06" db="EMBL/GenBank/DDBJ databases">
        <title>Complete genome sequence of Paenibacillus mucilaginosus KNP414.</title>
        <authorList>
            <person name="Wang J."/>
            <person name="Hu S."/>
            <person name="Hu X."/>
            <person name="Zhang B."/>
            <person name="Dong D."/>
            <person name="Zhang S."/>
            <person name="Zhao K."/>
            <person name="Wu D."/>
        </authorList>
    </citation>
    <scope>NUCLEOTIDE SEQUENCE [LARGE SCALE GENOMIC DNA]</scope>
    <source>
        <strain evidence="3">KNP414</strain>
    </source>
</reference>
<feature type="signal peptide" evidence="1">
    <location>
        <begin position="1"/>
        <end position="27"/>
    </location>
</feature>
<dbReference type="RefSeq" id="WP_013918408.1">
    <property type="nucleotide sequence ID" value="NC_015690.1"/>
</dbReference>
<dbReference type="Proteomes" id="UP000006620">
    <property type="component" value="Chromosome"/>
</dbReference>
<dbReference type="AlphaFoldDB" id="F8FFZ3"/>
<keyword evidence="2" id="KW-0449">Lipoprotein</keyword>
<sequence length="247" mass="25665">MKRLNGRPLAALLAVMLMLTAFLSACSTQEAGSAGAGEGQDAAPAGTKKLLLLKKKEGSGDPVLISHLEKLGYLVMDMSENEFTAQAAKDYAVIYVSDSVNAARVDSGLKDVAAGIVYAKPQLAEAAGLTEPLSYGHLTGEKSVRLVQSKHPLAAGLSGDPAVYAASGRMGYAAPGKEAAVIAAAPGDEKKALVFAYEKGAKGAGGQTLPGRRVFFYMPTGEEENQSEDGWKLLDAAIVWAAQNPKP</sequence>
<name>F8FFZ3_PAEMK</name>
<dbReference type="PATRIC" id="fig|1036673.3.peg.4350"/>
<evidence type="ECO:0000313" key="3">
    <source>
        <dbReference type="Proteomes" id="UP000006620"/>
    </source>
</evidence>
<keyword evidence="1" id="KW-0732">Signal</keyword>
<gene>
    <name evidence="2" type="ordered locus">KNP414_04725</name>
</gene>